<proteinExistence type="predicted"/>
<dbReference type="Proteomes" id="UP001596302">
    <property type="component" value="Unassembled WGS sequence"/>
</dbReference>
<reference evidence="2" key="1">
    <citation type="journal article" date="2019" name="Int. J. Syst. Evol. Microbiol.">
        <title>The Global Catalogue of Microorganisms (GCM) 10K type strain sequencing project: providing services to taxonomists for standard genome sequencing and annotation.</title>
        <authorList>
            <consortium name="The Broad Institute Genomics Platform"/>
            <consortium name="The Broad Institute Genome Sequencing Center for Infectious Disease"/>
            <person name="Wu L."/>
            <person name="Ma J."/>
        </authorList>
    </citation>
    <scope>NUCLEOTIDE SEQUENCE [LARGE SCALE GENOMIC DNA]</scope>
    <source>
        <strain evidence="2">CCM 8391</strain>
    </source>
</reference>
<gene>
    <name evidence="1" type="ORF">ACFQE5_09360</name>
</gene>
<comment type="caution">
    <text evidence="1">The sequence shown here is derived from an EMBL/GenBank/DDBJ whole genome shotgun (WGS) entry which is preliminary data.</text>
</comment>
<organism evidence="1 2">
    <name type="scientific">Pseudonocardia hispaniensis</name>
    <dbReference type="NCBI Taxonomy" id="904933"/>
    <lineage>
        <taxon>Bacteria</taxon>
        <taxon>Bacillati</taxon>
        <taxon>Actinomycetota</taxon>
        <taxon>Actinomycetes</taxon>
        <taxon>Pseudonocardiales</taxon>
        <taxon>Pseudonocardiaceae</taxon>
        <taxon>Pseudonocardia</taxon>
    </lineage>
</organism>
<dbReference type="RefSeq" id="WP_379584449.1">
    <property type="nucleotide sequence ID" value="NZ_JBHSQW010000020.1"/>
</dbReference>
<evidence type="ECO:0000313" key="1">
    <source>
        <dbReference type="EMBL" id="MFC5994416.1"/>
    </source>
</evidence>
<dbReference type="EMBL" id="JBHSQW010000020">
    <property type="protein sequence ID" value="MFC5994416.1"/>
    <property type="molecule type" value="Genomic_DNA"/>
</dbReference>
<sequence>MARHGADLGAVPGELGQVRRDGVGAAGSAARPARVHQPVNSAQFERYPRTVFGARAADVVVLGPTEEAFAELEHE</sequence>
<evidence type="ECO:0000313" key="2">
    <source>
        <dbReference type="Proteomes" id="UP001596302"/>
    </source>
</evidence>
<protein>
    <submittedName>
        <fullName evidence="1">Uncharacterized protein</fullName>
    </submittedName>
</protein>
<accession>A0ABW1J121</accession>
<name>A0ABW1J121_9PSEU</name>
<keyword evidence="2" id="KW-1185">Reference proteome</keyword>